<gene>
    <name evidence="3" type="ORF">PRZ48_014515</name>
</gene>
<keyword evidence="1" id="KW-0732">Signal</keyword>
<name>A0ABR0DYG6_ZASCE</name>
<protein>
    <recommendedName>
        <fullName evidence="2">Killer toxin Kp4 domain-containing protein</fullName>
    </recommendedName>
</protein>
<evidence type="ECO:0000313" key="4">
    <source>
        <dbReference type="Proteomes" id="UP001305779"/>
    </source>
</evidence>
<evidence type="ECO:0000259" key="2">
    <source>
        <dbReference type="Pfam" id="PF09044"/>
    </source>
</evidence>
<dbReference type="Proteomes" id="UP001305779">
    <property type="component" value="Unassembled WGS sequence"/>
</dbReference>
<feature type="chain" id="PRO_5046109512" description="Killer toxin Kp4 domain-containing protein" evidence="1">
    <location>
        <begin position="25"/>
        <end position="184"/>
    </location>
</feature>
<dbReference type="InterPro" id="IPR011329">
    <property type="entry name" value="Killer_tox_Kp4/SMK"/>
</dbReference>
<evidence type="ECO:0000256" key="1">
    <source>
        <dbReference type="SAM" id="SignalP"/>
    </source>
</evidence>
<keyword evidence="4" id="KW-1185">Reference proteome</keyword>
<accession>A0ABR0DYG6</accession>
<feature type="domain" description="Killer toxin Kp4" evidence="2">
    <location>
        <begin position="17"/>
        <end position="154"/>
    </location>
</feature>
<dbReference type="Pfam" id="PF09044">
    <property type="entry name" value="Kp4"/>
    <property type="match status" value="1"/>
</dbReference>
<dbReference type="Gene3D" id="3.30.430.10">
    <property type="entry name" value="Killer Toxin P4, subunit A"/>
    <property type="match status" value="1"/>
</dbReference>
<sequence>MSLLRSSLVLALGVFASFATAASGINCEGSGVCSTEGCGRDALAQIRGYVQAALSTNGDLYFKDGRQYTQDTAGDTSYLISQTEDIACQGIVPNTGCCAFFQFTTDAEADQRSLSKAEQLLGFLEDHGCAGCGSVPINYPNDNTIANGALAVNFEDPPGCASGYCGGGGSGPGIPTLVGNGTEV</sequence>
<dbReference type="SUPFAM" id="SSF55221">
    <property type="entry name" value="Yeast killer toxins"/>
    <property type="match status" value="1"/>
</dbReference>
<dbReference type="InterPro" id="IPR015131">
    <property type="entry name" value="Killer_tox_Kp4"/>
</dbReference>
<comment type="caution">
    <text evidence="3">The sequence shown here is derived from an EMBL/GenBank/DDBJ whole genome shotgun (WGS) entry which is preliminary data.</text>
</comment>
<feature type="signal peptide" evidence="1">
    <location>
        <begin position="1"/>
        <end position="24"/>
    </location>
</feature>
<proteinExistence type="predicted"/>
<evidence type="ECO:0000313" key="3">
    <source>
        <dbReference type="EMBL" id="KAK4494217.1"/>
    </source>
</evidence>
<reference evidence="3 4" key="1">
    <citation type="journal article" date="2023" name="G3 (Bethesda)">
        <title>A chromosome-level genome assembly of Zasmidium syzygii isolated from banana leaves.</title>
        <authorList>
            <person name="van Westerhoven A.C."/>
            <person name="Mehrabi R."/>
            <person name="Talebi R."/>
            <person name="Steentjes M.B.F."/>
            <person name="Corcolon B."/>
            <person name="Chong P.A."/>
            <person name="Kema G.H.J."/>
            <person name="Seidl M.F."/>
        </authorList>
    </citation>
    <scope>NUCLEOTIDE SEQUENCE [LARGE SCALE GENOMIC DNA]</scope>
    <source>
        <strain evidence="3 4">P124</strain>
    </source>
</reference>
<dbReference type="EMBL" id="JAXOVC010000014">
    <property type="protein sequence ID" value="KAK4494217.1"/>
    <property type="molecule type" value="Genomic_DNA"/>
</dbReference>
<organism evidence="3 4">
    <name type="scientific">Zasmidium cellare</name>
    <name type="common">Wine cellar mold</name>
    <name type="synonym">Racodium cellare</name>
    <dbReference type="NCBI Taxonomy" id="395010"/>
    <lineage>
        <taxon>Eukaryota</taxon>
        <taxon>Fungi</taxon>
        <taxon>Dikarya</taxon>
        <taxon>Ascomycota</taxon>
        <taxon>Pezizomycotina</taxon>
        <taxon>Dothideomycetes</taxon>
        <taxon>Dothideomycetidae</taxon>
        <taxon>Mycosphaerellales</taxon>
        <taxon>Mycosphaerellaceae</taxon>
        <taxon>Zasmidium</taxon>
    </lineage>
</organism>